<gene>
    <name evidence="3" type="ORF">J2Z34_000738</name>
</gene>
<evidence type="ECO:0000256" key="2">
    <source>
        <dbReference type="SAM" id="SignalP"/>
    </source>
</evidence>
<comment type="caution">
    <text evidence="3">The sequence shown here is derived from an EMBL/GenBank/DDBJ whole genome shotgun (WGS) entry which is preliminary data.</text>
</comment>
<keyword evidence="1" id="KW-0812">Transmembrane</keyword>
<feature type="chain" id="PRO_5047487268" evidence="2">
    <location>
        <begin position="24"/>
        <end position="241"/>
    </location>
</feature>
<evidence type="ECO:0000313" key="3">
    <source>
        <dbReference type="EMBL" id="MBP1918266.1"/>
    </source>
</evidence>
<keyword evidence="1" id="KW-0472">Membrane</keyword>
<keyword evidence="4" id="KW-1185">Reference proteome</keyword>
<dbReference type="EMBL" id="JAGGKC010000004">
    <property type="protein sequence ID" value="MBP1918266.1"/>
    <property type="molecule type" value="Genomic_DNA"/>
</dbReference>
<organism evidence="3 4">
    <name type="scientific">Youngiibacter multivorans</name>
    <dbReference type="NCBI Taxonomy" id="937251"/>
    <lineage>
        <taxon>Bacteria</taxon>
        <taxon>Bacillati</taxon>
        <taxon>Bacillota</taxon>
        <taxon>Clostridia</taxon>
        <taxon>Eubacteriales</taxon>
        <taxon>Clostridiaceae</taxon>
        <taxon>Youngiibacter</taxon>
    </lineage>
</organism>
<sequence>MKKAIIVMLALLAVSMFSSTAYAMEFGSLESVQDTLTPDGKDAIISQQITAVTNENGEVAFPLYSKTEIISIDADKGSILEDPKVIEYGDHKFNVVVFSEKESEVSFKVTIKKTGVYEGKKAKLGDTFPSGALTIEHKAVNSSPNTIKSYSIKIAAPEGKELLNIVGYDAEESFGITQEDGQVFGGFDFEEVDAGQEVKLAINIFSPMKIHSTLVWILSGLISVAFMLKNRDLLKGKAALQ</sequence>
<accession>A0ABS4G154</accession>
<proteinExistence type="predicted"/>
<evidence type="ECO:0000313" key="4">
    <source>
        <dbReference type="Proteomes" id="UP001519271"/>
    </source>
</evidence>
<feature type="signal peptide" evidence="2">
    <location>
        <begin position="1"/>
        <end position="23"/>
    </location>
</feature>
<evidence type="ECO:0000256" key="1">
    <source>
        <dbReference type="SAM" id="Phobius"/>
    </source>
</evidence>
<keyword evidence="1" id="KW-1133">Transmembrane helix</keyword>
<dbReference type="RefSeq" id="WP_209458506.1">
    <property type="nucleotide sequence ID" value="NZ_JAGGKC010000004.1"/>
</dbReference>
<feature type="transmembrane region" description="Helical" evidence="1">
    <location>
        <begin position="210"/>
        <end position="228"/>
    </location>
</feature>
<reference evidence="3 4" key="1">
    <citation type="submission" date="2021-03" db="EMBL/GenBank/DDBJ databases">
        <title>Genomic Encyclopedia of Type Strains, Phase IV (KMG-IV): sequencing the most valuable type-strain genomes for metagenomic binning, comparative biology and taxonomic classification.</title>
        <authorList>
            <person name="Goeker M."/>
        </authorList>
    </citation>
    <scope>NUCLEOTIDE SEQUENCE [LARGE SCALE GENOMIC DNA]</scope>
    <source>
        <strain evidence="3 4">DSM 6139</strain>
    </source>
</reference>
<dbReference type="Proteomes" id="UP001519271">
    <property type="component" value="Unassembled WGS sequence"/>
</dbReference>
<name>A0ABS4G154_9CLOT</name>
<keyword evidence="2" id="KW-0732">Signal</keyword>
<protein>
    <submittedName>
        <fullName evidence="3">Uncharacterized protein</fullName>
    </submittedName>
</protein>